<dbReference type="Gene3D" id="4.10.1080.10">
    <property type="entry name" value="TSP type-3 repeat"/>
    <property type="match status" value="1"/>
</dbReference>
<comment type="caution">
    <text evidence="2">The sequence shown here is derived from an EMBL/GenBank/DDBJ whole genome shotgun (WGS) entry which is preliminary data.</text>
</comment>
<dbReference type="InterPro" id="IPR013783">
    <property type="entry name" value="Ig-like_fold"/>
</dbReference>
<organism evidence="2 3">
    <name type="scientific">Polaribacter gangjinensis</name>
    <dbReference type="NCBI Taxonomy" id="574710"/>
    <lineage>
        <taxon>Bacteria</taxon>
        <taxon>Pseudomonadati</taxon>
        <taxon>Bacteroidota</taxon>
        <taxon>Flavobacteriia</taxon>
        <taxon>Flavobacteriales</taxon>
        <taxon>Flavobacteriaceae</taxon>
    </lineage>
</organism>
<dbReference type="InterPro" id="IPR036179">
    <property type="entry name" value="Ig-like_dom_sf"/>
</dbReference>
<name>A0A2S7W8F9_9FLAO</name>
<accession>A0A2S7W8F9</accession>
<feature type="domain" description="Ig-like" evidence="1">
    <location>
        <begin position="785"/>
        <end position="888"/>
    </location>
</feature>
<dbReference type="SUPFAM" id="SSF48726">
    <property type="entry name" value="Immunoglobulin"/>
    <property type="match status" value="1"/>
</dbReference>
<evidence type="ECO:0000313" key="2">
    <source>
        <dbReference type="EMBL" id="PQJ73899.1"/>
    </source>
</evidence>
<keyword evidence="3" id="KW-1185">Reference proteome</keyword>
<sequence length="918" mass="97085">MSMKSKLHKSLIALLFVTYSQFITGNSLFVTKNSLGYEESSSFWNKHESNWDNIEKFNQDSFWKKSSKNLKNKFEDTFVNELIPTGSLVIPMDNTLQSSGGVFNLKAYGLAVRLLHAGIPLKWAIKSGKAKDAIDFTANAKRVSPSALSSASRNFLSGPLIIDAANKTAAMTIITNFGNGVNVYELTEDKTVEIKHTLTHKPKAAVLDNGGNANIHTAIYANAGLIYGTHYVEDDASNINGNSCYTFVSEPHTKPSDINTTLVNNIKTFLNSGGNFLGQCEGVEAYSNSSNGSLLATFSSKPDIDGNIIYDNADEPFIQIHGALNDEGGSVESFKFTSNPGLRVAYDSDDGGNYKAYVGKLASSGASVGGYVHYLAGHSYSYNSTEVNGLRMLLNAFLRPSDKVLGAENNTPSTNITENETKTLVGSPAGGTWSIVSGGGTISGNTYTPANISSNTSVTIRYTIPNGAGCSPSFANVTFTVTPVNECDPIASGNLDTDGDGISDICDLDDDNDGILDTDEGGGCDNSTYDINILGNFGVKSISNSDDGTYNTTLSGTNYTVDFNESGGTSISTQNLSGSNQQGPIFKFNGGSDDYGFIDISFNNSIEKANFKLTDLDEEEELTVLVYDENNNIINLGGGQYTTKGSQVSQNGNVFNSINPVNVDGDSKSSDNVGSILFDFSGKLVKRIKVSIVHDRGSSIRFTQIGGVSCATTDTDKDGIIDSLDNDSDNDGCPDAIEGSANISSSNLDVNNRITGGVNANGIPTLAAVNATTGQATNTSVTTAEQITISSPPANQTVNVGANSTFSVTATAVKTTSYNSGTPNYNTPPGIVSTNSLTYKWLKNSAPNTTISTSNSLNLNSVSVANAGNYTVQIFGANNSCFEERTVTLTVNDLPTAVNDTANVNEDSANTSIPVLVN</sequence>
<dbReference type="InterPro" id="IPR028974">
    <property type="entry name" value="TSP_type-3_rpt"/>
</dbReference>
<reference evidence="2 3" key="1">
    <citation type="submission" date="2016-12" db="EMBL/GenBank/DDBJ databases">
        <title>Trade-off between light-utilization and light-protection in marine flavobacteria.</title>
        <authorList>
            <person name="Kumagai Y."/>
            <person name="Yoshizawa S."/>
            <person name="Kogure K."/>
            <person name="Iwasaki W."/>
        </authorList>
    </citation>
    <scope>NUCLEOTIDE SEQUENCE [LARGE SCALE GENOMIC DNA]</scope>
    <source>
        <strain evidence="2 3">KCTC 22729</strain>
    </source>
</reference>
<protein>
    <recommendedName>
        <fullName evidence="1">Ig-like domain-containing protein</fullName>
    </recommendedName>
</protein>
<dbReference type="EMBL" id="MSCL01000001">
    <property type="protein sequence ID" value="PQJ73899.1"/>
    <property type="molecule type" value="Genomic_DNA"/>
</dbReference>
<evidence type="ECO:0000259" key="1">
    <source>
        <dbReference type="PROSITE" id="PS50835"/>
    </source>
</evidence>
<dbReference type="AlphaFoldDB" id="A0A2S7W8F9"/>
<proteinExistence type="predicted"/>
<dbReference type="GO" id="GO:0005509">
    <property type="term" value="F:calcium ion binding"/>
    <property type="evidence" value="ECO:0007669"/>
    <property type="project" value="InterPro"/>
</dbReference>
<feature type="non-terminal residue" evidence="2">
    <location>
        <position position="918"/>
    </location>
</feature>
<dbReference type="Proteomes" id="UP000237608">
    <property type="component" value="Unassembled WGS sequence"/>
</dbReference>
<dbReference type="SMART" id="SM00409">
    <property type="entry name" value="IG"/>
    <property type="match status" value="1"/>
</dbReference>
<dbReference type="PROSITE" id="PS50835">
    <property type="entry name" value="IG_LIKE"/>
    <property type="match status" value="1"/>
</dbReference>
<gene>
    <name evidence="2" type="ORF">BTO13_00775</name>
</gene>
<dbReference type="InterPro" id="IPR003599">
    <property type="entry name" value="Ig_sub"/>
</dbReference>
<dbReference type="InterPro" id="IPR007110">
    <property type="entry name" value="Ig-like_dom"/>
</dbReference>
<evidence type="ECO:0000313" key="3">
    <source>
        <dbReference type="Proteomes" id="UP000237608"/>
    </source>
</evidence>
<dbReference type="Gene3D" id="2.60.40.10">
    <property type="entry name" value="Immunoglobulins"/>
    <property type="match status" value="1"/>
</dbReference>